<dbReference type="InterPro" id="IPR026881">
    <property type="entry name" value="WYL_dom"/>
</dbReference>
<dbReference type="PROSITE" id="PS52050">
    <property type="entry name" value="WYL"/>
    <property type="match status" value="1"/>
</dbReference>
<proteinExistence type="predicted"/>
<name>A0ABP6ZS27_9ACTN</name>
<sequence length="274" mass="30284">MERLVRILIALADTQDRGLSARRLGRIAGYSVDTDSGLSALRRDLRALRRHGWAIVSDGGDGAEGHYRLRAQDNRMALLLTAGEQHALQEALRSSAADVPVPPAQLAELERAVEQRCLTRFSYRHKRRTVHPHTLHNGPSGWMLRGREVESDVVKEYVVRRMTGSVEIDLPGSAAVPEPVPRHSFNPMTWLVDPPVDVLLSTTADYEPEVLRVMTGARVVDRDGDELRVLVPVTNRVAFRSRLFELGLRVRVVGPPAAREAVLGVLHSIVAGDG</sequence>
<dbReference type="EMBL" id="BAABAB010000010">
    <property type="protein sequence ID" value="GAA3614802.1"/>
    <property type="molecule type" value="Genomic_DNA"/>
</dbReference>
<accession>A0ABP6ZS27</accession>
<evidence type="ECO:0000259" key="1">
    <source>
        <dbReference type="Pfam" id="PF13280"/>
    </source>
</evidence>
<dbReference type="RefSeq" id="WP_344803154.1">
    <property type="nucleotide sequence ID" value="NZ_BAABAB010000010.1"/>
</dbReference>
<keyword evidence="3" id="KW-1185">Reference proteome</keyword>
<protein>
    <recommendedName>
        <fullName evidence="1">WYL domain-containing protein</fullName>
    </recommendedName>
</protein>
<evidence type="ECO:0000313" key="3">
    <source>
        <dbReference type="Proteomes" id="UP001501490"/>
    </source>
</evidence>
<dbReference type="Pfam" id="PF13280">
    <property type="entry name" value="WYL"/>
    <property type="match status" value="1"/>
</dbReference>
<evidence type="ECO:0000313" key="2">
    <source>
        <dbReference type="EMBL" id="GAA3614802.1"/>
    </source>
</evidence>
<gene>
    <name evidence="2" type="ORF">GCM10022236_15920</name>
</gene>
<comment type="caution">
    <text evidence="2">The sequence shown here is derived from an EMBL/GenBank/DDBJ whole genome shotgun (WGS) entry which is preliminary data.</text>
</comment>
<organism evidence="2 3">
    <name type="scientific">Microlunatus ginsengisoli</name>
    <dbReference type="NCBI Taxonomy" id="363863"/>
    <lineage>
        <taxon>Bacteria</taxon>
        <taxon>Bacillati</taxon>
        <taxon>Actinomycetota</taxon>
        <taxon>Actinomycetes</taxon>
        <taxon>Propionibacteriales</taxon>
        <taxon>Propionibacteriaceae</taxon>
        <taxon>Microlunatus</taxon>
    </lineage>
</organism>
<dbReference type="Proteomes" id="UP001501490">
    <property type="component" value="Unassembled WGS sequence"/>
</dbReference>
<reference evidence="3" key="1">
    <citation type="journal article" date="2019" name="Int. J. Syst. Evol. Microbiol.">
        <title>The Global Catalogue of Microorganisms (GCM) 10K type strain sequencing project: providing services to taxonomists for standard genome sequencing and annotation.</title>
        <authorList>
            <consortium name="The Broad Institute Genomics Platform"/>
            <consortium name="The Broad Institute Genome Sequencing Center for Infectious Disease"/>
            <person name="Wu L."/>
            <person name="Ma J."/>
        </authorList>
    </citation>
    <scope>NUCLEOTIDE SEQUENCE [LARGE SCALE GENOMIC DNA]</scope>
    <source>
        <strain evidence="3">JCM 16929</strain>
    </source>
</reference>
<feature type="domain" description="WYL" evidence="1">
    <location>
        <begin position="106"/>
        <end position="163"/>
    </location>
</feature>